<dbReference type="PANTHER" id="PTHR36766:SF59">
    <property type="entry name" value="DISEASE RESISTANCE PROTEIN RGA2-LIKE"/>
    <property type="match status" value="1"/>
</dbReference>
<evidence type="ECO:0000256" key="2">
    <source>
        <dbReference type="ARBA" id="ARBA00022737"/>
    </source>
</evidence>
<dbReference type="InterPro" id="IPR055414">
    <property type="entry name" value="LRR_R13L4/SHOC2-like"/>
</dbReference>
<gene>
    <name evidence="6" type="ORF">DVH24_012383</name>
</gene>
<dbReference type="Pfam" id="PF25019">
    <property type="entry name" value="LRR_R13L1-DRL21"/>
    <property type="match status" value="2"/>
</dbReference>
<dbReference type="AlphaFoldDB" id="A0A498HP81"/>
<name>A0A498HP81_MALDO</name>
<evidence type="ECO:0000259" key="5">
    <source>
        <dbReference type="Pfam" id="PF25019"/>
    </source>
</evidence>
<evidence type="ECO:0000313" key="6">
    <source>
        <dbReference type="EMBL" id="RXH72699.1"/>
    </source>
</evidence>
<keyword evidence="1" id="KW-0433">Leucine-rich repeat</keyword>
<evidence type="ECO:0000256" key="1">
    <source>
        <dbReference type="ARBA" id="ARBA00022614"/>
    </source>
</evidence>
<sequence length="625" mass="68920">MGKMLTNFVYLRLLDLNGCDVTSLPDALGDLICLRYLDMSYTPIDMLPRRASGLVSLQTLNLIGCHNLRYLPPLGKMNCLRGCLGVRCLKKIAPMKKNCEGFRDGHLSALEQLNLYGKLNLTHLKEVWNAVEAKTAGLMMKENLDSLGLYWETYQRSSQDVDKSLGIVPKRREASMVVEFLSSAVAGTSRPFFLSAIKQPNCDEEILNSLQPPKNMKKLVINGYPGIRFAAWALPEYVIAVEIANCQNCRHLPALGNLLRLKTLYLHGMHGVRSIGTEFYGDGADIRFSSLEELTLSEFPNLEEWSSTNSENSFPSLRKLTVKRCPKLAHIPSPQSLQHLELQDCIPTLTSVGSLSLLSVLVLENIPGLLTLPGGFIASACLSSLKILSCPKLRSLPLQIGNLTALKSLTIQWCEELFSLPQTLQNLKALESLEISNCHSIISMPDGWIGGLSLLRTLSIESCTNLTSLSSSLEKLALLEHLTIMFFPHLGSFPEGVQHLSSLRSLILLGNPWFDSLPEGLQNVGTLHCLKIGSCPNLTALPEWFEGLDSLRSLTISDCPGLQLLPPGFKILTKLQHLSIQECPELDERCKQGSGEDWMKIAHVPHKFIGPPQARQSGEASTSGS</sequence>
<dbReference type="SUPFAM" id="SSF52058">
    <property type="entry name" value="L domain-like"/>
    <property type="match status" value="1"/>
</dbReference>
<accession>A0A498HP81</accession>
<feature type="domain" description="R13L1/DRL21-like LRR repeat region" evidence="5">
    <location>
        <begin position="107"/>
        <end position="160"/>
    </location>
</feature>
<evidence type="ECO:0000256" key="3">
    <source>
        <dbReference type="ARBA" id="ARBA00022821"/>
    </source>
</evidence>
<dbReference type="EMBL" id="RDQH01000341">
    <property type="protein sequence ID" value="RXH72699.1"/>
    <property type="molecule type" value="Genomic_DNA"/>
</dbReference>
<keyword evidence="7" id="KW-1185">Reference proteome</keyword>
<keyword evidence="2" id="KW-0677">Repeat</keyword>
<feature type="domain" description="Disease resistance R13L4/SHOC-2-like LRR" evidence="4">
    <location>
        <begin position="330"/>
        <end position="530"/>
    </location>
</feature>
<comment type="caution">
    <text evidence="6">The sequence shown here is derived from an EMBL/GenBank/DDBJ whole genome shotgun (WGS) entry which is preliminary data.</text>
</comment>
<dbReference type="InterPro" id="IPR056789">
    <property type="entry name" value="LRR_R13L1-DRL21"/>
</dbReference>
<protein>
    <recommendedName>
        <fullName evidence="8">NB-ARC domain-containing protein</fullName>
    </recommendedName>
</protein>
<dbReference type="PANTHER" id="PTHR36766">
    <property type="entry name" value="PLANT BROAD-SPECTRUM MILDEW RESISTANCE PROTEIN RPW8"/>
    <property type="match status" value="1"/>
</dbReference>
<dbReference type="Pfam" id="PF23598">
    <property type="entry name" value="LRR_14"/>
    <property type="match status" value="2"/>
</dbReference>
<dbReference type="Proteomes" id="UP000290289">
    <property type="component" value="Chromosome 15"/>
</dbReference>
<dbReference type="STRING" id="3750.A0A498HP81"/>
<evidence type="ECO:0000259" key="4">
    <source>
        <dbReference type="Pfam" id="PF23598"/>
    </source>
</evidence>
<dbReference type="GO" id="GO:0006952">
    <property type="term" value="P:defense response"/>
    <property type="evidence" value="ECO:0007669"/>
    <property type="project" value="UniProtKB-KW"/>
</dbReference>
<feature type="domain" description="R13L1/DRL21-like LRR repeat region" evidence="5">
    <location>
        <begin position="200"/>
        <end position="269"/>
    </location>
</feature>
<evidence type="ECO:0000313" key="7">
    <source>
        <dbReference type="Proteomes" id="UP000290289"/>
    </source>
</evidence>
<feature type="domain" description="Disease resistance R13L4/SHOC-2-like LRR" evidence="4">
    <location>
        <begin position="4"/>
        <end position="88"/>
    </location>
</feature>
<evidence type="ECO:0008006" key="8">
    <source>
        <dbReference type="Google" id="ProtNLM"/>
    </source>
</evidence>
<keyword evidence="3" id="KW-0611">Plant defense</keyword>
<reference evidence="6 7" key="1">
    <citation type="submission" date="2018-10" db="EMBL/GenBank/DDBJ databases">
        <title>A high-quality apple genome assembly.</title>
        <authorList>
            <person name="Hu J."/>
        </authorList>
    </citation>
    <scope>NUCLEOTIDE SEQUENCE [LARGE SCALE GENOMIC DNA]</scope>
    <source>
        <strain evidence="7">cv. HFTH1</strain>
        <tissue evidence="6">Young leaf</tissue>
    </source>
</reference>
<dbReference type="SUPFAM" id="SSF52047">
    <property type="entry name" value="RNI-like"/>
    <property type="match status" value="1"/>
</dbReference>
<dbReference type="InterPro" id="IPR032675">
    <property type="entry name" value="LRR_dom_sf"/>
</dbReference>
<proteinExistence type="predicted"/>
<organism evidence="6 7">
    <name type="scientific">Malus domestica</name>
    <name type="common">Apple</name>
    <name type="synonym">Pyrus malus</name>
    <dbReference type="NCBI Taxonomy" id="3750"/>
    <lineage>
        <taxon>Eukaryota</taxon>
        <taxon>Viridiplantae</taxon>
        <taxon>Streptophyta</taxon>
        <taxon>Embryophyta</taxon>
        <taxon>Tracheophyta</taxon>
        <taxon>Spermatophyta</taxon>
        <taxon>Magnoliopsida</taxon>
        <taxon>eudicotyledons</taxon>
        <taxon>Gunneridae</taxon>
        <taxon>Pentapetalae</taxon>
        <taxon>rosids</taxon>
        <taxon>fabids</taxon>
        <taxon>Rosales</taxon>
        <taxon>Rosaceae</taxon>
        <taxon>Amygdaloideae</taxon>
        <taxon>Maleae</taxon>
        <taxon>Malus</taxon>
    </lineage>
</organism>
<dbReference type="Gene3D" id="3.80.10.10">
    <property type="entry name" value="Ribonuclease Inhibitor"/>
    <property type="match status" value="2"/>
</dbReference>